<comment type="catalytic activity">
    <reaction evidence="8">
        <text>tRNA(Met) + L-methionine + ATP = L-methionyl-tRNA(Met) + AMP + diphosphate</text>
        <dbReference type="Rhea" id="RHEA:13481"/>
        <dbReference type="Rhea" id="RHEA-COMP:9667"/>
        <dbReference type="Rhea" id="RHEA-COMP:9698"/>
        <dbReference type="ChEBI" id="CHEBI:30616"/>
        <dbReference type="ChEBI" id="CHEBI:33019"/>
        <dbReference type="ChEBI" id="CHEBI:57844"/>
        <dbReference type="ChEBI" id="CHEBI:78442"/>
        <dbReference type="ChEBI" id="CHEBI:78530"/>
        <dbReference type="ChEBI" id="CHEBI:456215"/>
        <dbReference type="EC" id="6.1.1.10"/>
    </reaction>
</comment>
<dbReference type="GO" id="GO:0004825">
    <property type="term" value="F:methionine-tRNA ligase activity"/>
    <property type="evidence" value="ECO:0007669"/>
    <property type="project" value="UniProtKB-EC"/>
</dbReference>
<reference evidence="13 14" key="1">
    <citation type="journal article" date="2024" name="Front Chem Biol">
        <title>Unveiling the potential of Daldinia eschscholtzii MFLUCC 19-0629 through bioactivity and bioinformatics studies for enhanced sustainable agriculture production.</title>
        <authorList>
            <person name="Brooks S."/>
            <person name="Weaver J.A."/>
            <person name="Klomchit A."/>
            <person name="Alharthi S.A."/>
            <person name="Onlamun T."/>
            <person name="Nurani R."/>
            <person name="Vong T.K."/>
            <person name="Alberti F."/>
            <person name="Greco C."/>
        </authorList>
    </citation>
    <scope>NUCLEOTIDE SEQUENCE [LARGE SCALE GENOMIC DNA]</scope>
    <source>
        <strain evidence="13">MFLUCC 19-0629</strain>
    </source>
</reference>
<dbReference type="PANTHER" id="PTHR43326:SF1">
    <property type="entry name" value="METHIONINE--TRNA LIGASE, MITOCHONDRIAL"/>
    <property type="match status" value="1"/>
</dbReference>
<protein>
    <recommendedName>
        <fullName evidence="9">Probable methionine--tRNA ligase, mitochondrial</fullName>
        <ecNumber evidence="2">6.1.1.10</ecNumber>
    </recommendedName>
</protein>
<dbReference type="InterPro" id="IPR010730">
    <property type="entry name" value="HET"/>
</dbReference>
<evidence type="ECO:0000256" key="7">
    <source>
        <dbReference type="ARBA" id="ARBA00023146"/>
    </source>
</evidence>
<dbReference type="InterPro" id="IPR014758">
    <property type="entry name" value="Met-tRNA_synth"/>
</dbReference>
<dbReference type="InterPro" id="IPR011009">
    <property type="entry name" value="Kinase-like_dom_sf"/>
</dbReference>
<evidence type="ECO:0000256" key="8">
    <source>
        <dbReference type="ARBA" id="ARBA00047364"/>
    </source>
</evidence>
<keyword evidence="3" id="KW-0436">Ligase</keyword>
<dbReference type="Pfam" id="PF19303">
    <property type="entry name" value="Anticodon_3"/>
    <property type="match status" value="1"/>
</dbReference>
<dbReference type="Pfam" id="PF09334">
    <property type="entry name" value="tRNA-synt_1g"/>
    <property type="match status" value="1"/>
</dbReference>
<feature type="region of interest" description="Disordered" evidence="10">
    <location>
        <begin position="581"/>
        <end position="655"/>
    </location>
</feature>
<dbReference type="Pfam" id="PF06985">
    <property type="entry name" value="HET"/>
    <property type="match status" value="1"/>
</dbReference>
<dbReference type="Gene3D" id="1.10.730.10">
    <property type="entry name" value="Isoleucyl-tRNA Synthetase, Domain 1"/>
    <property type="match status" value="1"/>
</dbReference>
<dbReference type="GO" id="GO:0005739">
    <property type="term" value="C:mitochondrion"/>
    <property type="evidence" value="ECO:0007669"/>
    <property type="project" value="UniProtKB-ARBA"/>
</dbReference>
<evidence type="ECO:0000256" key="4">
    <source>
        <dbReference type="ARBA" id="ARBA00022741"/>
    </source>
</evidence>
<evidence type="ECO:0000256" key="11">
    <source>
        <dbReference type="SAM" id="SignalP"/>
    </source>
</evidence>
<feature type="chain" id="PRO_5043949088" description="Probable methionine--tRNA ligase, mitochondrial" evidence="11">
    <location>
        <begin position="21"/>
        <end position="1705"/>
    </location>
</feature>
<feature type="signal peptide" evidence="11">
    <location>
        <begin position="1"/>
        <end position="20"/>
    </location>
</feature>
<dbReference type="CDD" id="cd00814">
    <property type="entry name" value="MetRS_core"/>
    <property type="match status" value="1"/>
</dbReference>
<dbReference type="InterPro" id="IPR014729">
    <property type="entry name" value="Rossmann-like_a/b/a_fold"/>
</dbReference>
<comment type="similarity">
    <text evidence="1">Belongs to the class-I aminoacyl-tRNA synthetase family.</text>
</comment>
<dbReference type="Gene3D" id="3.40.50.620">
    <property type="entry name" value="HUPs"/>
    <property type="match status" value="1"/>
</dbReference>
<keyword evidence="5" id="KW-0067">ATP-binding</keyword>
<evidence type="ECO:0000259" key="12">
    <source>
        <dbReference type="PROSITE" id="PS50011"/>
    </source>
</evidence>
<dbReference type="Pfam" id="PF00069">
    <property type="entry name" value="Pkinase"/>
    <property type="match status" value="1"/>
</dbReference>
<dbReference type="InterPro" id="IPR009080">
    <property type="entry name" value="tRNAsynth_Ia_anticodon-bd"/>
</dbReference>
<name>A0AAX6MPZ8_9PEZI</name>
<dbReference type="GO" id="GO:0005524">
    <property type="term" value="F:ATP binding"/>
    <property type="evidence" value="ECO:0007669"/>
    <property type="project" value="UniProtKB-KW"/>
</dbReference>
<dbReference type="InterPro" id="IPR041872">
    <property type="entry name" value="Anticodon_Met"/>
</dbReference>
<evidence type="ECO:0000256" key="10">
    <source>
        <dbReference type="SAM" id="MobiDB-lite"/>
    </source>
</evidence>
<keyword evidence="14" id="KW-1185">Reference proteome</keyword>
<evidence type="ECO:0000256" key="3">
    <source>
        <dbReference type="ARBA" id="ARBA00022598"/>
    </source>
</evidence>
<keyword evidence="4" id="KW-0547">Nucleotide-binding</keyword>
<evidence type="ECO:0000313" key="14">
    <source>
        <dbReference type="Proteomes" id="UP001369815"/>
    </source>
</evidence>
<feature type="domain" description="Protein kinase" evidence="12">
    <location>
        <begin position="239"/>
        <end position="593"/>
    </location>
</feature>
<keyword evidence="7" id="KW-0030">Aminoacyl-tRNA synthetase</keyword>
<dbReference type="Gene3D" id="2.170.220.10">
    <property type="match status" value="1"/>
</dbReference>
<dbReference type="InterPro" id="IPR015413">
    <property type="entry name" value="Methionyl/Leucyl_tRNA_Synth"/>
</dbReference>
<evidence type="ECO:0000256" key="5">
    <source>
        <dbReference type="ARBA" id="ARBA00022840"/>
    </source>
</evidence>
<dbReference type="GO" id="GO:0004672">
    <property type="term" value="F:protein kinase activity"/>
    <property type="evidence" value="ECO:0007669"/>
    <property type="project" value="InterPro"/>
</dbReference>
<accession>A0AAX6MPZ8</accession>
<dbReference type="NCBIfam" id="TIGR00398">
    <property type="entry name" value="metG"/>
    <property type="match status" value="1"/>
</dbReference>
<dbReference type="SUPFAM" id="SSF47323">
    <property type="entry name" value="Anticodon-binding domain of a subclass of class I aminoacyl-tRNA synthetases"/>
    <property type="match status" value="1"/>
</dbReference>
<dbReference type="FunFam" id="2.170.220.10:FF:000001">
    <property type="entry name" value="methionine--tRNA ligase, mitochondrial"/>
    <property type="match status" value="1"/>
</dbReference>
<dbReference type="InterPro" id="IPR000719">
    <property type="entry name" value="Prot_kinase_dom"/>
</dbReference>
<gene>
    <name evidence="13" type="ORF">Daesc_004709</name>
</gene>
<dbReference type="EC" id="6.1.1.10" evidence="2"/>
<evidence type="ECO:0000313" key="13">
    <source>
        <dbReference type="EMBL" id="KAK6954740.1"/>
    </source>
</evidence>
<dbReference type="GO" id="GO:0006431">
    <property type="term" value="P:methionyl-tRNA aminoacylation"/>
    <property type="evidence" value="ECO:0007669"/>
    <property type="project" value="InterPro"/>
</dbReference>
<feature type="region of interest" description="Disordered" evidence="10">
    <location>
        <begin position="25"/>
        <end position="69"/>
    </location>
</feature>
<dbReference type="Proteomes" id="UP001369815">
    <property type="component" value="Unassembled WGS sequence"/>
</dbReference>
<evidence type="ECO:0000256" key="6">
    <source>
        <dbReference type="ARBA" id="ARBA00022917"/>
    </source>
</evidence>
<feature type="compositionally biased region" description="Basic and acidic residues" evidence="10">
    <location>
        <begin position="581"/>
        <end position="590"/>
    </location>
</feature>
<sequence>MLHLLQILCGIFCLPFKSHRRPDETPILNSSHTSLPTSTSVFDSPDQDTNDSRQSSTTGKTSHPEVAVDESIPPLMEVSVLDNALFDATVQPKIDGKKYIPAQTFDKLVTKEAVQQAIGANPENDETLRYILSNARKVFSTLIAMGGGCASRTIQNCVKYNFCDDNLPIIYPKKDRTLSYKSFRNGDYIECPAATKFFRGWNAADVGRFYDTQWRFLAPVFDSHQFNYVLHEDCPLPYEGSQGSKKDSYFSTVTKVRMHEEHVNSTLSPGSPCRELAVKELKSVADAEGPSQQIDNSRIQQIKDEKRFEDERNTLELIRTLPDMRMIKAIAAIKQGNKFYFLFPWADIGNLRDFWGTYSSDNEKSPITAETLKWCLGEMRQIAHALEKLHDTKKPEEPYGRHGDLKPENILVFKNPNSHTQSEQTRLGNLYIADMGLVRFHNILTPNRAGATGTMAGTDRYVAPEVPSLDKNNKPRSRSYDIWSMGCIYLEFLIWLLYGYDVLEKFNKPLSSSFTSGTGLGVHTNVTWMIRHIRDHDPRCTSDSVLRGLLDLIDKKLLIVEREGSVRRISAKEMHRELKTLHEKAERDTHSYLSKPWGPPPKRLTGSPSDAMLSPAEARVRTQSTTLRPLAEAPEPPDHEKSAEGENDSSAGLNIPNIVGQEDARESWADPGSDVQFQLIREWLRDCDEKHHCQKRPLSNLPRRVIDVGDKGQQYIRLKCDTSNTKERYVVLSHRWGKPTGQPRFGTVCANIESFKEHINLDDLPQTFKDAVIVTRHLGIRLLWIDSLCIIQDSAKDWITESAKMDEIFNSAYCTIAASSAGSTVEGFLRERQERETAVIQKDGADPLYISEVIDNFRGDIEDGELNQRGWVLQERALSRRTIYFSARQMYWECGLGVRCETLTRLHNLKSAFLGDPNFPEYAMRHYKGGRIRLYQALYEKYSGLSFTFETDRSIAIRGLEQRLVRGFDTRGGYGVFECYFHRSLFWKRSDAILSRIYYPPDRPVPSWSWMYNSGKITYVDLPFGEIDWSADVISPFRENPHGKDGKYWMGNQIREELGIQARARNFAYSDAISSVIFDRNDNYEPLSLRCVIVGRDNPWSSKKDKLCHVMIIKPTMKAEGALTDSIVHGYERVGVGSIRAEHIDIDQSINSHRSNKAPRKLFSSSAALRELHDKPYYVTTPIFYVNASPHVGHLYSMVIADVLKRWQVLKGREAILSTGTDEHGMKVQRAAELQDIHPKALCDTNSETFKDLAKKANISYDHFIRTTDPEHREAVEYFWTRLRDSGYIYETTHEGWYCVSDETYYPESMVEKRVSPLTGKSFTACVETGSAVEWTEERNYHFRLTAFRDRLLQFYADNPNWVTPNNRFAEVISWVQNNLEDLSISRPVSRLDWGIPVPDDPSQTIYVWVDALINYITVAGYPIWPPGSEHIKGWPADVHVVGKDIVRFHSIYWPALLMALDLPLPKCVLSHGHWLMSRQKMSKSVGNVVNPFFALDRWGVDTMRYFLIYNAAMASDADYSNEFIVDKYKKGLQGGLGNLLNRITRPKNWSVRNAVVSMHGKQSQLVPSLVDKQKQYLESIVKEVSSHMDELNPRAALKEIMEFVFEVNRFLQEAAPWDRSKEGDTAAVEQIIFFAAESVRVAGILLQPFIPEKSSLLLDRLGVSADRRTFEDARLYADDGYGTPIVPLGEGAQSSLFPPLPVED</sequence>
<dbReference type="PROSITE" id="PS50011">
    <property type="entry name" value="PROTEIN_KINASE_DOM"/>
    <property type="match status" value="1"/>
</dbReference>
<dbReference type="PANTHER" id="PTHR43326">
    <property type="entry name" value="METHIONYL-TRNA SYNTHETASE"/>
    <property type="match status" value="1"/>
</dbReference>
<dbReference type="PRINTS" id="PR01041">
    <property type="entry name" value="TRNASYNTHMET"/>
</dbReference>
<evidence type="ECO:0000256" key="9">
    <source>
        <dbReference type="ARBA" id="ARBA00068817"/>
    </source>
</evidence>
<feature type="compositionally biased region" description="Polar residues" evidence="10">
    <location>
        <begin position="52"/>
        <end position="61"/>
    </location>
</feature>
<dbReference type="Gene3D" id="1.10.510.10">
    <property type="entry name" value="Transferase(Phosphotransferase) domain 1"/>
    <property type="match status" value="1"/>
</dbReference>
<keyword evidence="11" id="KW-0732">Signal</keyword>
<dbReference type="SMART" id="SM00220">
    <property type="entry name" value="S_TKc"/>
    <property type="match status" value="1"/>
</dbReference>
<dbReference type="EMBL" id="JBANMG010000004">
    <property type="protein sequence ID" value="KAK6954740.1"/>
    <property type="molecule type" value="Genomic_DNA"/>
</dbReference>
<evidence type="ECO:0000256" key="2">
    <source>
        <dbReference type="ARBA" id="ARBA00012838"/>
    </source>
</evidence>
<keyword evidence="6" id="KW-0648">Protein biosynthesis</keyword>
<dbReference type="InterPro" id="IPR023457">
    <property type="entry name" value="Met-tRNA_synth_2"/>
</dbReference>
<feature type="compositionally biased region" description="Polar residues" evidence="10">
    <location>
        <begin position="27"/>
        <end position="42"/>
    </location>
</feature>
<comment type="caution">
    <text evidence="13">The sequence shown here is derived from an EMBL/GenBank/DDBJ whole genome shotgun (WGS) entry which is preliminary data.</text>
</comment>
<evidence type="ECO:0000256" key="1">
    <source>
        <dbReference type="ARBA" id="ARBA00005594"/>
    </source>
</evidence>
<dbReference type="InterPro" id="IPR033911">
    <property type="entry name" value="MetRS_core"/>
</dbReference>
<dbReference type="SUPFAM" id="SSF52374">
    <property type="entry name" value="Nucleotidylyl transferase"/>
    <property type="match status" value="1"/>
</dbReference>
<organism evidence="13 14">
    <name type="scientific">Daldinia eschscholtzii</name>
    <dbReference type="NCBI Taxonomy" id="292717"/>
    <lineage>
        <taxon>Eukaryota</taxon>
        <taxon>Fungi</taxon>
        <taxon>Dikarya</taxon>
        <taxon>Ascomycota</taxon>
        <taxon>Pezizomycotina</taxon>
        <taxon>Sordariomycetes</taxon>
        <taxon>Xylariomycetidae</taxon>
        <taxon>Xylariales</taxon>
        <taxon>Hypoxylaceae</taxon>
        <taxon>Daldinia</taxon>
    </lineage>
</organism>
<dbReference type="SUPFAM" id="SSF56112">
    <property type="entry name" value="Protein kinase-like (PK-like)"/>
    <property type="match status" value="1"/>
</dbReference>
<proteinExistence type="inferred from homology"/>